<evidence type="ECO:0000313" key="1">
    <source>
        <dbReference type="EMBL" id="EGQ74160.1"/>
    </source>
</evidence>
<sequence length="50" mass="5916">MLTANEIVKEQIFQTTSKKVLRSSEKQKPRECVLHIPYVRTESFVWATTY</sequence>
<evidence type="ECO:0000313" key="2">
    <source>
        <dbReference type="Proteomes" id="UP000004982"/>
    </source>
</evidence>
<comment type="caution">
    <text evidence="1">The sequence shown here is derived from an EMBL/GenBank/DDBJ whole genome shotgun (WGS) entry which is preliminary data.</text>
</comment>
<dbReference type="AlphaFoldDB" id="A0AA36XK27"/>
<reference evidence="1 2" key="1">
    <citation type="submission" date="2011-05" db="EMBL/GenBank/DDBJ databases">
        <authorList>
            <person name="Muzny D."/>
            <person name="Qin X."/>
            <person name="Deng J."/>
            <person name="Jiang H."/>
            <person name="Liu Y."/>
            <person name="Qu J."/>
            <person name="Song X.-Z."/>
            <person name="Zhang L."/>
            <person name="Thornton R."/>
            <person name="Coyle M."/>
            <person name="Francisco L."/>
            <person name="Jackson L."/>
            <person name="Javaid M."/>
            <person name="Korchina V."/>
            <person name="Kovar C."/>
            <person name="Mata R."/>
            <person name="Mathew T."/>
            <person name="Ngo R."/>
            <person name="Nguyen L."/>
            <person name="Nguyen N."/>
            <person name="Okwuonu G."/>
            <person name="Ongeri F."/>
            <person name="Pham C."/>
            <person name="Simmons D."/>
            <person name="Wilczek-Boney K."/>
            <person name="Hale W."/>
            <person name="Jakkamsetti A."/>
            <person name="Pham P."/>
            <person name="Ruth R."/>
            <person name="San Lucas F."/>
            <person name="Warren J."/>
            <person name="Zhang J."/>
            <person name="Zhao Z."/>
            <person name="Zhou C."/>
            <person name="Zhu D."/>
            <person name="Lee S."/>
            <person name="Bess C."/>
            <person name="Blankenburg K."/>
            <person name="Forbes L."/>
            <person name="Fu Q."/>
            <person name="Gubbala S."/>
            <person name="Hirani K."/>
            <person name="Jayaseelan J.C."/>
            <person name="Lara F."/>
            <person name="Munidasa M."/>
            <person name="Palculict T."/>
            <person name="Patil S."/>
            <person name="Pu L.-L."/>
            <person name="Saada N."/>
            <person name="Tang L."/>
            <person name="Weissenberger G."/>
            <person name="Zhu Y."/>
            <person name="Hemphill L."/>
            <person name="Shang Y."/>
            <person name="Youmans B."/>
            <person name="Ayvaz T."/>
            <person name="Ross M."/>
            <person name="Santibanez J."/>
            <person name="Aqrawi P."/>
            <person name="Gross S."/>
            <person name="Joshi V."/>
            <person name="Fowler G."/>
            <person name="Nazareth L."/>
            <person name="Reid J."/>
            <person name="Worley K."/>
            <person name="Petrosino J."/>
            <person name="Highlander S."/>
            <person name="Gibbs R."/>
        </authorList>
    </citation>
    <scope>NUCLEOTIDE SEQUENCE [LARGE SCALE GENOMIC DNA]</scope>
    <source>
        <strain evidence="1 2">ATCC 33926</strain>
    </source>
</reference>
<protein>
    <submittedName>
        <fullName evidence="1">Uncharacterized protein</fullName>
    </submittedName>
</protein>
<name>A0AA36XK27_9NEIS</name>
<dbReference type="Proteomes" id="UP000004982">
    <property type="component" value="Unassembled WGS sequence"/>
</dbReference>
<organism evidence="1 2">
    <name type="scientific">Neisseria macacae ATCC 33926</name>
    <dbReference type="NCBI Taxonomy" id="997348"/>
    <lineage>
        <taxon>Bacteria</taxon>
        <taxon>Pseudomonadati</taxon>
        <taxon>Pseudomonadota</taxon>
        <taxon>Betaproteobacteria</taxon>
        <taxon>Neisseriales</taxon>
        <taxon>Neisseriaceae</taxon>
        <taxon>Neisseria</taxon>
    </lineage>
</organism>
<gene>
    <name evidence="1" type="ORF">HMPREF9418_2908</name>
</gene>
<accession>A0AA36XK27</accession>
<dbReference type="EMBL" id="AFQE01000148">
    <property type="protein sequence ID" value="EGQ74160.1"/>
    <property type="molecule type" value="Genomic_DNA"/>
</dbReference>
<proteinExistence type="predicted"/>